<sequence length="111" mass="12659">MLEIEKTVDYKGEGLRVCFLFNCLVIYSLHRSVTIVSPTPSSFLSIRTPPHAPLTSSFLHPPQAEWGRIRAERILRDSTFKSRNRMENLIGESTQTPLSIHIKSTNKGEEF</sequence>
<dbReference type="Proteomes" id="UP001152300">
    <property type="component" value="Unassembled WGS sequence"/>
</dbReference>
<name>A0A9X0DE86_9HELO</name>
<comment type="caution">
    <text evidence="1">The sequence shown here is derived from an EMBL/GenBank/DDBJ whole genome shotgun (WGS) entry which is preliminary data.</text>
</comment>
<dbReference type="AlphaFoldDB" id="A0A9X0DE86"/>
<evidence type="ECO:0000313" key="2">
    <source>
        <dbReference type="Proteomes" id="UP001152300"/>
    </source>
</evidence>
<reference evidence="1" key="1">
    <citation type="submission" date="2022-11" db="EMBL/GenBank/DDBJ databases">
        <title>Genome Resource of Sclerotinia nivalis Strain SnTB1, a Plant Pathogen Isolated from American Ginseng.</title>
        <authorList>
            <person name="Fan S."/>
        </authorList>
    </citation>
    <scope>NUCLEOTIDE SEQUENCE</scope>
    <source>
        <strain evidence="1">SnTB1</strain>
    </source>
</reference>
<organism evidence="1 2">
    <name type="scientific">Sclerotinia nivalis</name>
    <dbReference type="NCBI Taxonomy" id="352851"/>
    <lineage>
        <taxon>Eukaryota</taxon>
        <taxon>Fungi</taxon>
        <taxon>Dikarya</taxon>
        <taxon>Ascomycota</taxon>
        <taxon>Pezizomycotina</taxon>
        <taxon>Leotiomycetes</taxon>
        <taxon>Helotiales</taxon>
        <taxon>Sclerotiniaceae</taxon>
        <taxon>Sclerotinia</taxon>
    </lineage>
</organism>
<keyword evidence="2" id="KW-1185">Reference proteome</keyword>
<accession>A0A9X0DE86</accession>
<protein>
    <submittedName>
        <fullName evidence="1">Uncharacterized protein</fullName>
    </submittedName>
</protein>
<proteinExistence type="predicted"/>
<gene>
    <name evidence="1" type="ORF">OCU04_012259</name>
</gene>
<evidence type="ECO:0000313" key="1">
    <source>
        <dbReference type="EMBL" id="KAJ8059295.1"/>
    </source>
</evidence>
<dbReference type="EMBL" id="JAPEIS010000015">
    <property type="protein sequence ID" value="KAJ8059295.1"/>
    <property type="molecule type" value="Genomic_DNA"/>
</dbReference>